<keyword evidence="1" id="KW-1133">Transmembrane helix</keyword>
<sequence length="70" mass="7907">MYTQDMHIDWKLFLTAMGLALVMEGVFYALAAPKLPSLFKMMAERSSAEIRIMGLMTALIGLLVVWLVRT</sequence>
<gene>
    <name evidence="2" type="ORF">SAMN02745702_02636</name>
</gene>
<keyword evidence="1" id="KW-0472">Membrane</keyword>
<dbReference type="EMBL" id="FUYA01000010">
    <property type="protein sequence ID" value="SKA80289.1"/>
    <property type="molecule type" value="Genomic_DNA"/>
</dbReference>
<evidence type="ECO:0000313" key="2">
    <source>
        <dbReference type="EMBL" id="SKA80289.1"/>
    </source>
</evidence>
<keyword evidence="1" id="KW-0812">Transmembrane</keyword>
<reference evidence="2 3" key="1">
    <citation type="submission" date="2017-02" db="EMBL/GenBank/DDBJ databases">
        <authorList>
            <person name="Peterson S.W."/>
        </authorList>
    </citation>
    <scope>NUCLEOTIDE SEQUENCE [LARGE SCALE GENOMIC DNA]</scope>
    <source>
        <strain evidence="2 3">DSM 18034</strain>
    </source>
</reference>
<evidence type="ECO:0008006" key="4">
    <source>
        <dbReference type="Google" id="ProtNLM"/>
    </source>
</evidence>
<dbReference type="Proteomes" id="UP000189733">
    <property type="component" value="Unassembled WGS sequence"/>
</dbReference>
<evidence type="ECO:0000256" key="1">
    <source>
        <dbReference type="SAM" id="Phobius"/>
    </source>
</evidence>
<dbReference type="AlphaFoldDB" id="A0A1T4WSN7"/>
<evidence type="ECO:0000313" key="3">
    <source>
        <dbReference type="Proteomes" id="UP000189733"/>
    </source>
</evidence>
<dbReference type="STRING" id="1121442.SAMN02745702_02636"/>
<dbReference type="RefSeq" id="WP_233813190.1">
    <property type="nucleotide sequence ID" value="NZ_FUYA01000010.1"/>
</dbReference>
<feature type="transmembrane region" description="Helical" evidence="1">
    <location>
        <begin position="50"/>
        <end position="68"/>
    </location>
</feature>
<proteinExistence type="predicted"/>
<accession>A0A1T4WSN7</accession>
<keyword evidence="3" id="KW-1185">Reference proteome</keyword>
<dbReference type="Pfam" id="PF09838">
    <property type="entry name" value="DUF2065"/>
    <property type="match status" value="1"/>
</dbReference>
<feature type="transmembrane region" description="Helical" evidence="1">
    <location>
        <begin position="12"/>
        <end position="30"/>
    </location>
</feature>
<name>A0A1T4WSN7_9BACT</name>
<dbReference type="InterPro" id="IPR019201">
    <property type="entry name" value="DUF2065"/>
</dbReference>
<protein>
    <recommendedName>
        <fullName evidence="4">DUF2065 domain-containing protein</fullName>
    </recommendedName>
</protein>
<organism evidence="2 3">
    <name type="scientific">Desulfobaculum bizertense DSM 18034</name>
    <dbReference type="NCBI Taxonomy" id="1121442"/>
    <lineage>
        <taxon>Bacteria</taxon>
        <taxon>Pseudomonadati</taxon>
        <taxon>Thermodesulfobacteriota</taxon>
        <taxon>Desulfovibrionia</taxon>
        <taxon>Desulfovibrionales</taxon>
        <taxon>Desulfovibrionaceae</taxon>
        <taxon>Desulfobaculum</taxon>
    </lineage>
</organism>